<name>A0A0W8G0I9_9ZZZZ</name>
<dbReference type="AlphaFoldDB" id="A0A0W8G0I9"/>
<accession>A0A0W8G0I9</accession>
<gene>
    <name evidence="1" type="ORF">ASZ90_003567</name>
</gene>
<reference evidence="1" key="1">
    <citation type="journal article" date="2015" name="Proc. Natl. Acad. Sci. U.S.A.">
        <title>Networks of energetic and metabolic interactions define dynamics in microbial communities.</title>
        <authorList>
            <person name="Embree M."/>
            <person name="Liu J.K."/>
            <person name="Al-Bassam M.M."/>
            <person name="Zengler K."/>
        </authorList>
    </citation>
    <scope>NUCLEOTIDE SEQUENCE</scope>
</reference>
<proteinExistence type="predicted"/>
<sequence>MLGLKFAKSPYAYHSIGSCIALDPLTYIKIGGMNKKKAGEDFYFLEKAAKLKEVVSIDTTTVYPSSRKSWRVPFGTGQRMTRFYEKIRDEYVLYNPKSFVVLRDFLRQYFSEDLISPEELLVKTKSISNSLYEYLIINNFKSDQQKIIDNSKTLEQLNHQKKIWFDAFKTLKLIHYLRDTDYPEQAMFTALNSMIDMHEITDFDKHISENLPPLEIQIEYLNLLRRLT</sequence>
<dbReference type="EMBL" id="LNQE01000434">
    <property type="protein sequence ID" value="KUG26593.1"/>
    <property type="molecule type" value="Genomic_DNA"/>
</dbReference>
<organism evidence="1">
    <name type="scientific">hydrocarbon metagenome</name>
    <dbReference type="NCBI Taxonomy" id="938273"/>
    <lineage>
        <taxon>unclassified sequences</taxon>
        <taxon>metagenomes</taxon>
        <taxon>ecological metagenomes</taxon>
    </lineage>
</organism>
<protein>
    <submittedName>
        <fullName evidence="1">Uncharacterized protein</fullName>
    </submittedName>
</protein>
<evidence type="ECO:0000313" key="1">
    <source>
        <dbReference type="EMBL" id="KUG26593.1"/>
    </source>
</evidence>
<dbReference type="PROSITE" id="PS51257">
    <property type="entry name" value="PROKAR_LIPOPROTEIN"/>
    <property type="match status" value="1"/>
</dbReference>
<comment type="caution">
    <text evidence="1">The sequence shown here is derived from an EMBL/GenBank/DDBJ whole genome shotgun (WGS) entry which is preliminary data.</text>
</comment>